<dbReference type="InterPro" id="IPR010697">
    <property type="entry name" value="YspA"/>
</dbReference>
<dbReference type="EMBL" id="JACHDB010000001">
    <property type="protein sequence ID" value="MBB5432820.1"/>
    <property type="molecule type" value="Genomic_DNA"/>
</dbReference>
<keyword evidence="2" id="KW-1185">Reference proteome</keyword>
<proteinExistence type="predicted"/>
<organism evidence="1 2">
    <name type="scientific">Nocardiopsis composta</name>
    <dbReference type="NCBI Taxonomy" id="157465"/>
    <lineage>
        <taxon>Bacteria</taxon>
        <taxon>Bacillati</taxon>
        <taxon>Actinomycetota</taxon>
        <taxon>Actinomycetes</taxon>
        <taxon>Streptosporangiales</taxon>
        <taxon>Nocardiopsidaceae</taxon>
        <taxon>Nocardiopsis</taxon>
    </lineage>
</organism>
<dbReference type="RefSeq" id="WP_184392332.1">
    <property type="nucleotide sequence ID" value="NZ_BAAAJD010000073.1"/>
</dbReference>
<dbReference type="PANTHER" id="PTHR38440">
    <property type="entry name" value="UPF0398 PROTEIN YPSA"/>
    <property type="match status" value="1"/>
</dbReference>
<dbReference type="Proteomes" id="UP000572635">
    <property type="component" value="Unassembled WGS sequence"/>
</dbReference>
<protein>
    <recommendedName>
        <fullName evidence="3">DUF1273 family protein</fullName>
    </recommendedName>
</protein>
<accession>A0A7W8VE84</accession>
<reference evidence="1 2" key="1">
    <citation type="submission" date="2020-08" db="EMBL/GenBank/DDBJ databases">
        <title>Sequencing the genomes of 1000 actinobacteria strains.</title>
        <authorList>
            <person name="Klenk H.-P."/>
        </authorList>
    </citation>
    <scope>NUCLEOTIDE SEQUENCE [LARGE SCALE GENOMIC DNA]</scope>
    <source>
        <strain evidence="1 2">DSM 44551</strain>
    </source>
</reference>
<evidence type="ECO:0008006" key="3">
    <source>
        <dbReference type="Google" id="ProtNLM"/>
    </source>
</evidence>
<dbReference type="PANTHER" id="PTHR38440:SF1">
    <property type="entry name" value="UPF0398 PROTEIN SPR0331"/>
    <property type="match status" value="1"/>
</dbReference>
<dbReference type="Gene3D" id="3.40.50.450">
    <property type="match status" value="1"/>
</dbReference>
<sequence>MTRIGITGHSNLAAGAVPVVRRALGEALAPYAGNGLVGLSCLAKGADQLFAEAVLEAGGRLEVVLPSADYREAKVAPAERDAFDGLLIRSDLVRYMPHRTASEAAYAEANAAVLAGVDRLFAVWDGRPAGGKGGTGDAVEAARSAGVPVDVIWPDGAAREG</sequence>
<gene>
    <name evidence="1" type="ORF">HDA36_002904</name>
</gene>
<comment type="caution">
    <text evidence="1">The sequence shown here is derived from an EMBL/GenBank/DDBJ whole genome shotgun (WGS) entry which is preliminary data.</text>
</comment>
<dbReference type="AlphaFoldDB" id="A0A7W8VE84"/>
<name>A0A7W8VE84_9ACTN</name>
<dbReference type="SUPFAM" id="SSF102405">
    <property type="entry name" value="MCP/YpsA-like"/>
    <property type="match status" value="1"/>
</dbReference>
<evidence type="ECO:0000313" key="2">
    <source>
        <dbReference type="Proteomes" id="UP000572635"/>
    </source>
</evidence>
<evidence type="ECO:0000313" key="1">
    <source>
        <dbReference type="EMBL" id="MBB5432820.1"/>
    </source>
</evidence>